<evidence type="ECO:0000259" key="5">
    <source>
        <dbReference type="Pfam" id="PF04542"/>
    </source>
</evidence>
<dbReference type="AlphaFoldDB" id="A0A7G5GWA9"/>
<sequence>MTSDDHLLWQLYREGNKKALGRLAERYYRTLKHYGLKFMVDEDVVEDCIQELFLQLWQNRLQINETESVKHYLLKALRHHVMQYLRSLKRLNQEDLDWDNSIADETDSETLLIQRESLTLLVNTIQTQLATLPSREREALYLRFYEDLSIPEIAEMMNVNRQSVSNFLQKALNKLRNQWLVHTFLISCIFFQKNFL</sequence>
<evidence type="ECO:0000313" key="8">
    <source>
        <dbReference type="Proteomes" id="UP000515369"/>
    </source>
</evidence>
<evidence type="ECO:0000256" key="3">
    <source>
        <dbReference type="ARBA" id="ARBA00023082"/>
    </source>
</evidence>
<dbReference type="EMBL" id="CP059732">
    <property type="protein sequence ID" value="QMW03151.1"/>
    <property type="molecule type" value="Genomic_DNA"/>
</dbReference>
<dbReference type="NCBIfam" id="TIGR02937">
    <property type="entry name" value="sigma70-ECF"/>
    <property type="match status" value="1"/>
</dbReference>
<dbReference type="InterPro" id="IPR014284">
    <property type="entry name" value="RNA_pol_sigma-70_dom"/>
</dbReference>
<evidence type="ECO:0000256" key="2">
    <source>
        <dbReference type="ARBA" id="ARBA00023015"/>
    </source>
</evidence>
<protein>
    <submittedName>
        <fullName evidence="7">Sigma-70 family RNA polymerase sigma factor</fullName>
    </submittedName>
</protein>
<evidence type="ECO:0000313" key="7">
    <source>
        <dbReference type="EMBL" id="QMW03151.1"/>
    </source>
</evidence>
<keyword evidence="2" id="KW-0805">Transcription regulation</keyword>
<feature type="domain" description="RNA polymerase sigma-70 region 2" evidence="5">
    <location>
        <begin position="23"/>
        <end position="90"/>
    </location>
</feature>
<dbReference type="Proteomes" id="UP000515369">
    <property type="component" value="Chromosome"/>
</dbReference>
<dbReference type="KEGG" id="sfol:H3H32_35640"/>
<dbReference type="InterPro" id="IPR039425">
    <property type="entry name" value="RNA_pol_sigma-70-like"/>
</dbReference>
<dbReference type="Gene3D" id="1.10.1740.10">
    <property type="match status" value="1"/>
</dbReference>
<comment type="similarity">
    <text evidence="1">Belongs to the sigma-70 factor family. ECF subfamily.</text>
</comment>
<dbReference type="InterPro" id="IPR007627">
    <property type="entry name" value="RNA_pol_sigma70_r2"/>
</dbReference>
<dbReference type="RefSeq" id="WP_182460438.1">
    <property type="nucleotide sequence ID" value="NZ_CP059732.1"/>
</dbReference>
<gene>
    <name evidence="7" type="ORF">H3H32_35640</name>
</gene>
<dbReference type="Gene3D" id="1.10.10.10">
    <property type="entry name" value="Winged helix-like DNA-binding domain superfamily/Winged helix DNA-binding domain"/>
    <property type="match status" value="1"/>
</dbReference>
<keyword evidence="8" id="KW-1185">Reference proteome</keyword>
<feature type="domain" description="RNA polymerase sigma factor 70 region 4 type 2" evidence="6">
    <location>
        <begin position="125"/>
        <end position="175"/>
    </location>
</feature>
<organism evidence="7 8">
    <name type="scientific">Spirosoma foliorum</name>
    <dbReference type="NCBI Taxonomy" id="2710596"/>
    <lineage>
        <taxon>Bacteria</taxon>
        <taxon>Pseudomonadati</taxon>
        <taxon>Bacteroidota</taxon>
        <taxon>Cytophagia</taxon>
        <taxon>Cytophagales</taxon>
        <taxon>Cytophagaceae</taxon>
        <taxon>Spirosoma</taxon>
    </lineage>
</organism>
<evidence type="ECO:0000256" key="4">
    <source>
        <dbReference type="ARBA" id="ARBA00023163"/>
    </source>
</evidence>
<dbReference type="InterPro" id="IPR036388">
    <property type="entry name" value="WH-like_DNA-bd_sf"/>
</dbReference>
<evidence type="ECO:0000259" key="6">
    <source>
        <dbReference type="Pfam" id="PF08281"/>
    </source>
</evidence>
<dbReference type="Pfam" id="PF08281">
    <property type="entry name" value="Sigma70_r4_2"/>
    <property type="match status" value="1"/>
</dbReference>
<reference evidence="7 8" key="1">
    <citation type="submission" date="2020-07" db="EMBL/GenBank/DDBJ databases">
        <title>Spirosoma foliorum sp. nov., isolated from the leaves on the Nejang mountain Korea, Republic of.</title>
        <authorList>
            <person name="Ho H."/>
            <person name="Lee Y.-J."/>
            <person name="Nurcahyanto D.-A."/>
            <person name="Kim S.-G."/>
        </authorList>
    </citation>
    <scope>NUCLEOTIDE SEQUENCE [LARGE SCALE GENOMIC DNA]</scope>
    <source>
        <strain evidence="7 8">PL0136</strain>
    </source>
</reference>
<dbReference type="PANTHER" id="PTHR43133">
    <property type="entry name" value="RNA POLYMERASE ECF-TYPE SIGMA FACTO"/>
    <property type="match status" value="1"/>
</dbReference>
<dbReference type="SUPFAM" id="SSF88946">
    <property type="entry name" value="Sigma2 domain of RNA polymerase sigma factors"/>
    <property type="match status" value="1"/>
</dbReference>
<keyword evidence="3" id="KW-0731">Sigma factor</keyword>
<dbReference type="InterPro" id="IPR013325">
    <property type="entry name" value="RNA_pol_sigma_r2"/>
</dbReference>
<dbReference type="Pfam" id="PF04542">
    <property type="entry name" value="Sigma70_r2"/>
    <property type="match status" value="1"/>
</dbReference>
<dbReference type="GO" id="GO:0016987">
    <property type="term" value="F:sigma factor activity"/>
    <property type="evidence" value="ECO:0007669"/>
    <property type="project" value="UniProtKB-KW"/>
</dbReference>
<dbReference type="SUPFAM" id="SSF88659">
    <property type="entry name" value="Sigma3 and sigma4 domains of RNA polymerase sigma factors"/>
    <property type="match status" value="1"/>
</dbReference>
<name>A0A7G5GWA9_9BACT</name>
<dbReference type="GO" id="GO:0006352">
    <property type="term" value="P:DNA-templated transcription initiation"/>
    <property type="evidence" value="ECO:0007669"/>
    <property type="project" value="InterPro"/>
</dbReference>
<dbReference type="CDD" id="cd06171">
    <property type="entry name" value="Sigma70_r4"/>
    <property type="match status" value="1"/>
</dbReference>
<evidence type="ECO:0000256" key="1">
    <source>
        <dbReference type="ARBA" id="ARBA00010641"/>
    </source>
</evidence>
<keyword evidence="4" id="KW-0804">Transcription</keyword>
<dbReference type="InterPro" id="IPR013324">
    <property type="entry name" value="RNA_pol_sigma_r3/r4-like"/>
</dbReference>
<accession>A0A7G5GWA9</accession>
<dbReference type="InterPro" id="IPR013249">
    <property type="entry name" value="RNA_pol_sigma70_r4_t2"/>
</dbReference>
<proteinExistence type="inferred from homology"/>
<dbReference type="PANTHER" id="PTHR43133:SF46">
    <property type="entry name" value="RNA POLYMERASE SIGMA-70 FACTOR ECF SUBFAMILY"/>
    <property type="match status" value="1"/>
</dbReference>
<dbReference type="GO" id="GO:0003677">
    <property type="term" value="F:DNA binding"/>
    <property type="evidence" value="ECO:0007669"/>
    <property type="project" value="InterPro"/>
</dbReference>